<dbReference type="InterPro" id="IPR051677">
    <property type="entry name" value="AfsR-DnrI-RedD_regulator"/>
</dbReference>
<evidence type="ECO:0000256" key="6">
    <source>
        <dbReference type="PROSITE-ProRule" id="PRU00169"/>
    </source>
</evidence>
<dbReference type="SUPFAM" id="SSF48452">
    <property type="entry name" value="TPR-like"/>
    <property type="match status" value="1"/>
</dbReference>
<dbReference type="EMBL" id="JAAFGS010000002">
    <property type="protein sequence ID" value="NGZ75191.1"/>
    <property type="molecule type" value="Genomic_DNA"/>
</dbReference>
<evidence type="ECO:0000259" key="7">
    <source>
        <dbReference type="PROSITE" id="PS50110"/>
    </source>
</evidence>
<gene>
    <name evidence="8" type="ORF">GYN08_07660</name>
</gene>
<dbReference type="RefSeq" id="WP_166273599.1">
    <property type="nucleotide sequence ID" value="NZ_JAAFGS010000002.1"/>
</dbReference>
<keyword evidence="6" id="KW-0597">Phosphoprotein</keyword>
<proteinExistence type="inferred from homology"/>
<feature type="domain" description="Response regulatory" evidence="7">
    <location>
        <begin position="3"/>
        <end position="117"/>
    </location>
</feature>
<dbReference type="InterPro" id="IPR016032">
    <property type="entry name" value="Sig_transdc_resp-reg_C-effctor"/>
</dbReference>
<evidence type="ECO:0000313" key="8">
    <source>
        <dbReference type="EMBL" id="NGZ75191.1"/>
    </source>
</evidence>
<dbReference type="Pfam" id="PF00486">
    <property type="entry name" value="Trans_reg_C"/>
    <property type="match status" value="1"/>
</dbReference>
<evidence type="ECO:0000256" key="5">
    <source>
        <dbReference type="ARBA" id="ARBA00023163"/>
    </source>
</evidence>
<evidence type="ECO:0000313" key="9">
    <source>
        <dbReference type="Proteomes" id="UP000800303"/>
    </source>
</evidence>
<keyword evidence="3" id="KW-0805">Transcription regulation</keyword>
<feature type="modified residue" description="4-aspartylphosphate" evidence="6">
    <location>
        <position position="54"/>
    </location>
</feature>
<evidence type="ECO:0000256" key="1">
    <source>
        <dbReference type="ARBA" id="ARBA00005820"/>
    </source>
</evidence>
<comment type="similarity">
    <text evidence="1">Belongs to the AfsR/DnrI/RedD regulatory family.</text>
</comment>
<dbReference type="SMART" id="SM00862">
    <property type="entry name" value="Trans_reg_C"/>
    <property type="match status" value="1"/>
</dbReference>
<dbReference type="SMART" id="SM00448">
    <property type="entry name" value="REC"/>
    <property type="match status" value="1"/>
</dbReference>
<dbReference type="InterPro" id="IPR005158">
    <property type="entry name" value="BTAD"/>
</dbReference>
<dbReference type="PROSITE" id="PS50110">
    <property type="entry name" value="RESPONSE_REGULATORY"/>
    <property type="match status" value="1"/>
</dbReference>
<keyword evidence="4" id="KW-0238">DNA-binding</keyword>
<organism evidence="8 9">
    <name type="scientific">Saccharibacillus alkalitolerans</name>
    <dbReference type="NCBI Taxonomy" id="2705290"/>
    <lineage>
        <taxon>Bacteria</taxon>
        <taxon>Bacillati</taxon>
        <taxon>Bacillota</taxon>
        <taxon>Bacilli</taxon>
        <taxon>Bacillales</taxon>
        <taxon>Paenibacillaceae</taxon>
        <taxon>Saccharibacillus</taxon>
    </lineage>
</organism>
<dbReference type="InterPro" id="IPR011006">
    <property type="entry name" value="CheY-like_superfamily"/>
</dbReference>
<dbReference type="Gene3D" id="3.40.50.2300">
    <property type="match status" value="1"/>
</dbReference>
<evidence type="ECO:0000256" key="2">
    <source>
        <dbReference type="ARBA" id="ARBA00023012"/>
    </source>
</evidence>
<dbReference type="Gene3D" id="1.10.10.10">
    <property type="entry name" value="Winged helix-like DNA-binding domain superfamily/Winged helix DNA-binding domain"/>
    <property type="match status" value="1"/>
</dbReference>
<dbReference type="SUPFAM" id="SSF46894">
    <property type="entry name" value="C-terminal effector domain of the bipartite response regulators"/>
    <property type="match status" value="1"/>
</dbReference>
<protein>
    <submittedName>
        <fullName evidence="8">Response regulator</fullName>
    </submittedName>
</protein>
<keyword evidence="9" id="KW-1185">Reference proteome</keyword>
<dbReference type="Proteomes" id="UP000800303">
    <property type="component" value="Unassembled WGS sequence"/>
</dbReference>
<sequence length="396" mass="44747">MMKALLIDDEKLAVMHMEKLLRELPEFGNIESYTDPAAAVEAARRNRPDVIFLDIVMPEINGMQAAEMMQQASPDSDIVFVTGYDKYAIEAFELNALDYVLKPVQRVRLAKTLSRLNGRRQTVPEPETQTAETVIGCFKTLRAHALPEPAADVKPFRWRTTRAQELFAYLVHHRERFVGKGALLQQFWPDSPFKQASTYLYTTIYQIRQCLKQSGIGAEIVNASGGEGYTLRLGEASLDVDRFEAGVQSLGPVNEANCAEHLRLSRLYIGEYFADYDYAWAQGERQRLSAIHFHHASGLALFLLEQGRSVEAAAEYKKLTELHPYSEHAHLGLLQAYALLGDRGAVDVQYRQAERLFEQELDVEMPHMLSEWYERWNAGEFSDTDALPAALRSGAG</sequence>
<evidence type="ECO:0000256" key="3">
    <source>
        <dbReference type="ARBA" id="ARBA00023015"/>
    </source>
</evidence>
<dbReference type="InterPro" id="IPR011990">
    <property type="entry name" value="TPR-like_helical_dom_sf"/>
</dbReference>
<dbReference type="InterPro" id="IPR001867">
    <property type="entry name" value="OmpR/PhoB-type_DNA-bd"/>
</dbReference>
<name>A0ABX0F7K6_9BACL</name>
<dbReference type="InterPro" id="IPR001789">
    <property type="entry name" value="Sig_transdc_resp-reg_receiver"/>
</dbReference>
<keyword evidence="5" id="KW-0804">Transcription</keyword>
<comment type="caution">
    <text evidence="8">The sequence shown here is derived from an EMBL/GenBank/DDBJ whole genome shotgun (WGS) entry which is preliminary data.</text>
</comment>
<dbReference type="SMART" id="SM01043">
    <property type="entry name" value="BTAD"/>
    <property type="match status" value="1"/>
</dbReference>
<dbReference type="Pfam" id="PF03704">
    <property type="entry name" value="BTAD"/>
    <property type="match status" value="1"/>
</dbReference>
<dbReference type="InterPro" id="IPR036388">
    <property type="entry name" value="WH-like_DNA-bd_sf"/>
</dbReference>
<dbReference type="PANTHER" id="PTHR35807">
    <property type="entry name" value="TRANSCRIPTIONAL REGULATOR REDD-RELATED"/>
    <property type="match status" value="1"/>
</dbReference>
<dbReference type="Pfam" id="PF00072">
    <property type="entry name" value="Response_reg"/>
    <property type="match status" value="1"/>
</dbReference>
<dbReference type="Gene3D" id="1.25.40.10">
    <property type="entry name" value="Tetratricopeptide repeat domain"/>
    <property type="match status" value="1"/>
</dbReference>
<dbReference type="SUPFAM" id="SSF52172">
    <property type="entry name" value="CheY-like"/>
    <property type="match status" value="1"/>
</dbReference>
<keyword evidence="2" id="KW-0902">Two-component regulatory system</keyword>
<reference evidence="8 9" key="1">
    <citation type="submission" date="2020-01" db="EMBL/GenBank/DDBJ databases">
        <title>Polyphasic characterisation and genomic insights into a novel alkali tolerant bacterium VR-M41.</title>
        <authorList>
            <person name="Vemuluri V.R."/>
        </authorList>
    </citation>
    <scope>NUCLEOTIDE SEQUENCE [LARGE SCALE GENOMIC DNA]</scope>
    <source>
        <strain evidence="8 9">VR-M41</strain>
    </source>
</reference>
<evidence type="ECO:0000256" key="4">
    <source>
        <dbReference type="ARBA" id="ARBA00023125"/>
    </source>
</evidence>
<accession>A0ABX0F7K6</accession>